<proteinExistence type="predicted"/>
<feature type="signal peptide" evidence="1">
    <location>
        <begin position="1"/>
        <end position="24"/>
    </location>
</feature>
<keyword evidence="1" id="KW-0732">Signal</keyword>
<dbReference type="InterPro" id="IPR029058">
    <property type="entry name" value="AB_hydrolase_fold"/>
</dbReference>
<protein>
    <submittedName>
        <fullName evidence="2">Secretory lipase</fullName>
    </submittedName>
</protein>
<accession>A0A378WW73</accession>
<sequence length="379" mass="39256">MAALAVAAASAGALVAAGSVPAAAQPASQAAGTVVETAPLPHELWLPGTADAQRITYWSTGADGKPALSSGAYFTPAGTPPPGGWPVIAWAHGTSGVADQCAPSRIGPALPQRDSGYLGHWLERGYAITASDYVGLGTPGMHPYLNTTVEAHSVVDMVEASRKANPALSPKWVVIGQSQGGAAAVATARHATEYGGPDLDYRGGVGTGVPVYLEKVLPTLGPGVPPTKLPANTTGYLLWLTAGLRASHPELGLDSYLTDYGRDSLAVAEQWCERDGTGPFAQIDLSKVYARPLAEIPDIDRVLTDYMGLADSGYDRPLFIGQGLTDVDVPAPGALALAAAMKANQQPVTLKIYPTDHSGTLVQSQADVEPFVDELFSTH</sequence>
<evidence type="ECO:0000313" key="2">
    <source>
        <dbReference type="EMBL" id="SUA44885.1"/>
    </source>
</evidence>
<dbReference type="Gene3D" id="3.40.50.1820">
    <property type="entry name" value="alpha/beta hydrolase"/>
    <property type="match status" value="1"/>
</dbReference>
<evidence type="ECO:0000313" key="3">
    <source>
        <dbReference type="Proteomes" id="UP000255082"/>
    </source>
</evidence>
<dbReference type="PANTHER" id="PTHR34853:SF1">
    <property type="entry name" value="LIPASE 5"/>
    <property type="match status" value="1"/>
</dbReference>
<dbReference type="PANTHER" id="PTHR34853">
    <property type="match status" value="1"/>
</dbReference>
<dbReference type="Pfam" id="PF03583">
    <property type="entry name" value="LIP"/>
    <property type="match status" value="1"/>
</dbReference>
<dbReference type="EMBL" id="UGRU01000001">
    <property type="protein sequence ID" value="SUA44885.1"/>
    <property type="molecule type" value="Genomic_DNA"/>
</dbReference>
<gene>
    <name evidence="2" type="ORF">NCTC13184_03407</name>
</gene>
<dbReference type="AlphaFoldDB" id="A0A378WW73"/>
<dbReference type="PIRSF" id="PIRSF029171">
    <property type="entry name" value="Esterase_LipA"/>
    <property type="match status" value="1"/>
</dbReference>
<dbReference type="GO" id="GO:0016042">
    <property type="term" value="P:lipid catabolic process"/>
    <property type="evidence" value="ECO:0007669"/>
    <property type="project" value="InterPro"/>
</dbReference>
<organism evidence="2 3">
    <name type="scientific">Nocardia africana</name>
    <dbReference type="NCBI Taxonomy" id="134964"/>
    <lineage>
        <taxon>Bacteria</taxon>
        <taxon>Bacillati</taxon>
        <taxon>Actinomycetota</taxon>
        <taxon>Actinomycetes</taxon>
        <taxon>Mycobacteriales</taxon>
        <taxon>Nocardiaceae</taxon>
        <taxon>Nocardia</taxon>
    </lineage>
</organism>
<evidence type="ECO:0000256" key="1">
    <source>
        <dbReference type="SAM" id="SignalP"/>
    </source>
</evidence>
<dbReference type="GO" id="GO:0004806">
    <property type="term" value="F:triacylglycerol lipase activity"/>
    <property type="evidence" value="ECO:0007669"/>
    <property type="project" value="InterPro"/>
</dbReference>
<dbReference type="RefSeq" id="WP_227995217.1">
    <property type="nucleotide sequence ID" value="NZ_JAJFOE010000001.1"/>
</dbReference>
<dbReference type="InterPro" id="IPR005152">
    <property type="entry name" value="Lipase_secreted"/>
</dbReference>
<dbReference type="Proteomes" id="UP000255082">
    <property type="component" value="Unassembled WGS sequence"/>
</dbReference>
<name>A0A378WW73_9NOCA</name>
<reference evidence="2 3" key="1">
    <citation type="submission" date="2018-06" db="EMBL/GenBank/DDBJ databases">
        <authorList>
            <consortium name="Pathogen Informatics"/>
            <person name="Doyle S."/>
        </authorList>
    </citation>
    <scope>NUCLEOTIDE SEQUENCE [LARGE SCALE GENOMIC DNA]</scope>
    <source>
        <strain evidence="2 3">NCTC13184</strain>
    </source>
</reference>
<dbReference type="SUPFAM" id="SSF53474">
    <property type="entry name" value="alpha/beta-Hydrolases"/>
    <property type="match status" value="1"/>
</dbReference>
<feature type="chain" id="PRO_5039010986" evidence="1">
    <location>
        <begin position="25"/>
        <end position="379"/>
    </location>
</feature>